<keyword evidence="3" id="KW-1185">Reference proteome</keyword>
<dbReference type="EMBL" id="MTLA01000219">
    <property type="protein sequence ID" value="OOP67207.1"/>
    <property type="molecule type" value="Genomic_DNA"/>
</dbReference>
<dbReference type="SUPFAM" id="SSF55729">
    <property type="entry name" value="Acyl-CoA N-acyltransferases (Nat)"/>
    <property type="match status" value="1"/>
</dbReference>
<dbReference type="PROSITE" id="PS51186">
    <property type="entry name" value="GNAT"/>
    <property type="match status" value="1"/>
</dbReference>
<dbReference type="CDD" id="cd04301">
    <property type="entry name" value="NAT_SF"/>
    <property type="match status" value="1"/>
</dbReference>
<evidence type="ECO:0000313" key="3">
    <source>
        <dbReference type="Proteomes" id="UP000189761"/>
    </source>
</evidence>
<dbReference type="InterPro" id="IPR000182">
    <property type="entry name" value="GNAT_dom"/>
</dbReference>
<sequence>MTLHNNIYIRRPTISDSEELNEFFKTVIVDTFSKEGLSHLHEEIKSEIESKKNYLKSDLESNGENRYFLIAIDESKDCIIGSIEYGPSSSLINACTNGELKDFVEIGTVFVLPEYQRQGIGTKLLKNMVLTLKRSGKEKICLDSGYSNAQKVWKKKFGIPQYVLRNYWGNGTDHMIWIVNIND</sequence>
<evidence type="ECO:0000313" key="2">
    <source>
        <dbReference type="EMBL" id="OOP67207.1"/>
    </source>
</evidence>
<gene>
    <name evidence="2" type="ORF">BWZ43_16955</name>
</gene>
<reference evidence="2 3" key="1">
    <citation type="submission" date="2017-01" db="EMBL/GenBank/DDBJ databases">
        <title>Draft genome sequence of Bacillus oleronius.</title>
        <authorList>
            <person name="Allam M."/>
        </authorList>
    </citation>
    <scope>NUCLEOTIDE SEQUENCE [LARGE SCALE GENOMIC DNA]</scope>
    <source>
        <strain evidence="2 3">DSM 9356</strain>
    </source>
</reference>
<dbReference type="AlphaFoldDB" id="A0A8E2LDZ9"/>
<organism evidence="2 3">
    <name type="scientific">Heyndrickxia oleronia</name>
    <dbReference type="NCBI Taxonomy" id="38875"/>
    <lineage>
        <taxon>Bacteria</taxon>
        <taxon>Bacillati</taxon>
        <taxon>Bacillota</taxon>
        <taxon>Bacilli</taxon>
        <taxon>Bacillales</taxon>
        <taxon>Bacillaceae</taxon>
        <taxon>Heyndrickxia</taxon>
    </lineage>
</organism>
<accession>A0A8E2LDZ9</accession>
<evidence type="ECO:0000259" key="1">
    <source>
        <dbReference type="PROSITE" id="PS51186"/>
    </source>
</evidence>
<dbReference type="RefSeq" id="WP_058005415.1">
    <property type="nucleotide sequence ID" value="NZ_CP065424.1"/>
</dbReference>
<dbReference type="Proteomes" id="UP000189761">
    <property type="component" value="Unassembled WGS sequence"/>
</dbReference>
<dbReference type="GO" id="GO:0016747">
    <property type="term" value="F:acyltransferase activity, transferring groups other than amino-acyl groups"/>
    <property type="evidence" value="ECO:0007669"/>
    <property type="project" value="InterPro"/>
</dbReference>
<dbReference type="InterPro" id="IPR016181">
    <property type="entry name" value="Acyl_CoA_acyltransferase"/>
</dbReference>
<protein>
    <submittedName>
        <fullName evidence="2">N-acetyltransferase</fullName>
    </submittedName>
</protein>
<keyword evidence="2" id="KW-0808">Transferase</keyword>
<dbReference type="Gene3D" id="3.40.630.30">
    <property type="match status" value="1"/>
</dbReference>
<proteinExistence type="predicted"/>
<name>A0A8E2LDZ9_9BACI</name>
<comment type="caution">
    <text evidence="2">The sequence shown here is derived from an EMBL/GenBank/DDBJ whole genome shotgun (WGS) entry which is preliminary data.</text>
</comment>
<dbReference type="Pfam" id="PF00583">
    <property type="entry name" value="Acetyltransf_1"/>
    <property type="match status" value="1"/>
</dbReference>
<feature type="domain" description="N-acetyltransferase" evidence="1">
    <location>
        <begin position="27"/>
        <end position="182"/>
    </location>
</feature>